<dbReference type="EMBL" id="JARBHB010000010">
    <property type="protein sequence ID" value="KAJ8873550.1"/>
    <property type="molecule type" value="Genomic_DNA"/>
</dbReference>
<evidence type="ECO:0000256" key="1">
    <source>
        <dbReference type="SAM" id="MobiDB-lite"/>
    </source>
</evidence>
<comment type="caution">
    <text evidence="2">The sequence shown here is derived from an EMBL/GenBank/DDBJ whole genome shotgun (WGS) entry which is preliminary data.</text>
</comment>
<feature type="region of interest" description="Disordered" evidence="1">
    <location>
        <begin position="40"/>
        <end position="65"/>
    </location>
</feature>
<feature type="compositionally biased region" description="Basic and acidic residues" evidence="1">
    <location>
        <begin position="268"/>
        <end position="289"/>
    </location>
</feature>
<feature type="region of interest" description="Disordered" evidence="1">
    <location>
        <begin position="320"/>
        <end position="360"/>
    </location>
</feature>
<organism evidence="2 3">
    <name type="scientific">Dryococelus australis</name>
    <dbReference type="NCBI Taxonomy" id="614101"/>
    <lineage>
        <taxon>Eukaryota</taxon>
        <taxon>Metazoa</taxon>
        <taxon>Ecdysozoa</taxon>
        <taxon>Arthropoda</taxon>
        <taxon>Hexapoda</taxon>
        <taxon>Insecta</taxon>
        <taxon>Pterygota</taxon>
        <taxon>Neoptera</taxon>
        <taxon>Polyneoptera</taxon>
        <taxon>Phasmatodea</taxon>
        <taxon>Verophasmatodea</taxon>
        <taxon>Anareolatae</taxon>
        <taxon>Phasmatidae</taxon>
        <taxon>Eurycanthinae</taxon>
        <taxon>Dryococelus</taxon>
    </lineage>
</organism>
<reference evidence="2 3" key="1">
    <citation type="submission" date="2023-02" db="EMBL/GenBank/DDBJ databases">
        <title>LHISI_Scaffold_Assembly.</title>
        <authorList>
            <person name="Stuart O.P."/>
            <person name="Cleave R."/>
            <person name="Magrath M.J.L."/>
            <person name="Mikheyev A.S."/>
        </authorList>
    </citation>
    <scope>NUCLEOTIDE SEQUENCE [LARGE SCALE GENOMIC DNA]</scope>
    <source>
        <strain evidence="2">Daus_M_001</strain>
        <tissue evidence="2">Leg muscle</tissue>
    </source>
</reference>
<evidence type="ECO:0000313" key="3">
    <source>
        <dbReference type="Proteomes" id="UP001159363"/>
    </source>
</evidence>
<sequence length="360" mass="40292">MQYSLFQFRSAASLWSTTVVPIGSEGTMFSKPLRNCGEKSVVSMEQRRNERARENGRSRENPPTSGIVRAQLPIAKIRDWPSREWKPVRIGGRLAHRGPTKLRDGQCRPCLLQLVTSACEACVVQTSSSCQVIAGHGWNEGQERVDKGYTDTCVKRTIASNLRALNWRAVFPPVLHLHVQLASSDAIILLVQDRFQNTVVSSSFLVCLKRVLVRVNCLRANNEGTVSELQNPGWLGQMGKPHQQPVVKTNTTSVYTLQKAKSKYRNRIQLERASQKQSSDTHKTSYDRVKRCRERKINIKASQRANVDVFTEVCMEQRRNASAGGTGDPRENLPTSGIVRSDSLMRKSGHDPAGNLTRLA</sequence>
<proteinExistence type="predicted"/>
<accession>A0ABQ9GNF6</accession>
<feature type="region of interest" description="Disordered" evidence="1">
    <location>
        <begin position="267"/>
        <end position="289"/>
    </location>
</feature>
<keyword evidence="3" id="KW-1185">Reference proteome</keyword>
<gene>
    <name evidence="2" type="ORF">PR048_024368</name>
</gene>
<protein>
    <submittedName>
        <fullName evidence="2">Uncharacterized protein</fullName>
    </submittedName>
</protein>
<feature type="compositionally biased region" description="Basic and acidic residues" evidence="1">
    <location>
        <begin position="45"/>
        <end position="60"/>
    </location>
</feature>
<evidence type="ECO:0000313" key="2">
    <source>
        <dbReference type="EMBL" id="KAJ8873550.1"/>
    </source>
</evidence>
<name>A0ABQ9GNF6_9NEOP</name>
<dbReference type="Proteomes" id="UP001159363">
    <property type="component" value="Chromosome 9"/>
</dbReference>